<name>V5SJT2_9HYPH</name>
<evidence type="ECO:0000313" key="2">
    <source>
        <dbReference type="EMBL" id="AHB50335.1"/>
    </source>
</evidence>
<protein>
    <submittedName>
        <fullName evidence="2">Uncharacterized protein</fullName>
    </submittedName>
</protein>
<keyword evidence="1" id="KW-0812">Transmembrane</keyword>
<proteinExistence type="predicted"/>
<feature type="transmembrane region" description="Helical" evidence="1">
    <location>
        <begin position="33"/>
        <end position="53"/>
    </location>
</feature>
<keyword evidence="1" id="KW-0472">Membrane</keyword>
<evidence type="ECO:0000313" key="3">
    <source>
        <dbReference type="Proteomes" id="UP000018542"/>
    </source>
</evidence>
<organism evidence="2 3">
    <name type="scientific">Hyphomicrobium nitrativorans NL23</name>
    <dbReference type="NCBI Taxonomy" id="1029756"/>
    <lineage>
        <taxon>Bacteria</taxon>
        <taxon>Pseudomonadati</taxon>
        <taxon>Pseudomonadota</taxon>
        <taxon>Alphaproteobacteria</taxon>
        <taxon>Hyphomicrobiales</taxon>
        <taxon>Hyphomicrobiaceae</taxon>
        <taxon>Hyphomicrobium</taxon>
    </lineage>
</organism>
<sequence length="54" mass="6153">MVWNFRICRVLNEHAGLRPVLATEKTESAMRYILLWALGVPASVLILLALFGWI</sequence>
<keyword evidence="3" id="KW-1185">Reference proteome</keyword>
<dbReference type="PATRIC" id="fig|1029756.8.peg.3008"/>
<gene>
    <name evidence="2" type="ORF">W911_14450</name>
</gene>
<accession>V5SJT2</accession>
<dbReference type="STRING" id="1029756.W911_14450"/>
<dbReference type="AlphaFoldDB" id="V5SJT2"/>
<evidence type="ECO:0000256" key="1">
    <source>
        <dbReference type="SAM" id="Phobius"/>
    </source>
</evidence>
<dbReference type="HOGENOM" id="CLU_3044211_0_0_5"/>
<reference evidence="2 3" key="1">
    <citation type="journal article" date="2014" name="Genome Announc.">
        <title>Complete Genome Sequence of Hyphomicrobium nitrativorans Strain NL23, a Denitrifying Bacterium Isolated from Biofilm of a Methanol-Fed Denitrification System Treating Seawater at the Montreal Biodome.</title>
        <authorList>
            <person name="Martineau C."/>
            <person name="Villeneuve C."/>
            <person name="Mauffrey F."/>
            <person name="Villemur R."/>
        </authorList>
    </citation>
    <scope>NUCLEOTIDE SEQUENCE [LARGE SCALE GENOMIC DNA]</scope>
    <source>
        <strain evidence="2">NL23</strain>
    </source>
</reference>
<dbReference type="EMBL" id="CP006912">
    <property type="protein sequence ID" value="AHB50335.1"/>
    <property type="molecule type" value="Genomic_DNA"/>
</dbReference>
<dbReference type="Proteomes" id="UP000018542">
    <property type="component" value="Chromosome"/>
</dbReference>
<dbReference type="KEGG" id="hni:W911_14450"/>
<keyword evidence="1" id="KW-1133">Transmembrane helix</keyword>